<dbReference type="RefSeq" id="WP_062542699.1">
    <property type="nucleotide sequence ID" value="NZ_CP012643.1"/>
</dbReference>
<dbReference type="AlphaFoldDB" id="A0A0P0CPP2"/>
<dbReference type="KEGG" id="rti:DC20_04260"/>
<protein>
    <recommendedName>
        <fullName evidence="3">Lipoprotein</fullName>
    </recommendedName>
</protein>
<evidence type="ECO:0000313" key="2">
    <source>
        <dbReference type="Proteomes" id="UP000061382"/>
    </source>
</evidence>
<keyword evidence="2" id="KW-1185">Reference proteome</keyword>
<accession>A0A0P0CPP2</accession>
<name>A0A0P0CPP2_9BACT</name>
<reference evidence="1 2" key="1">
    <citation type="submission" date="2015-08" db="EMBL/GenBank/DDBJ databases">
        <title>Complete genome sequence of Rufibacter tibetensis strain 1351t, a radiation-resistant bacterium from tibet plateau.</title>
        <authorList>
            <person name="Dai J."/>
        </authorList>
    </citation>
    <scope>NUCLEOTIDE SEQUENCE [LARGE SCALE GENOMIC DNA]</scope>
    <source>
        <strain evidence="1 2">1351</strain>
    </source>
</reference>
<organism evidence="1 2">
    <name type="scientific">Rufibacter tibetensis</name>
    <dbReference type="NCBI Taxonomy" id="512763"/>
    <lineage>
        <taxon>Bacteria</taxon>
        <taxon>Pseudomonadati</taxon>
        <taxon>Bacteroidota</taxon>
        <taxon>Cytophagia</taxon>
        <taxon>Cytophagales</taxon>
        <taxon>Hymenobacteraceae</taxon>
        <taxon>Rufibacter</taxon>
    </lineage>
</organism>
<evidence type="ECO:0000313" key="1">
    <source>
        <dbReference type="EMBL" id="ALI98339.1"/>
    </source>
</evidence>
<dbReference type="Proteomes" id="UP000061382">
    <property type="component" value="Chromosome"/>
</dbReference>
<dbReference type="PROSITE" id="PS51257">
    <property type="entry name" value="PROKAR_LIPOPROTEIN"/>
    <property type="match status" value="1"/>
</dbReference>
<gene>
    <name evidence="1" type="ORF">DC20_04260</name>
</gene>
<dbReference type="PATRIC" id="fig|512763.3.peg.948"/>
<proteinExistence type="predicted"/>
<evidence type="ECO:0008006" key="3">
    <source>
        <dbReference type="Google" id="ProtNLM"/>
    </source>
</evidence>
<dbReference type="OrthoDB" id="9852357at2"/>
<sequence length="148" mass="16576">MKRLLPYLLMFLVVFSGCGEEKEEIPTPTPTPTPTPIPEKPKVADVETISAVVEANGSVTLTGKINKVNATDLDYGFMANLDSSFKEPPFKLIMKGKIPETGIYTMVIPNDDYRFLKNAKYYFSASVEVSKSKYQNYNIKSFVYPGKM</sequence>
<dbReference type="EMBL" id="CP012643">
    <property type="protein sequence ID" value="ALI98339.1"/>
    <property type="molecule type" value="Genomic_DNA"/>
</dbReference>